<comment type="caution">
    <text evidence="2">The sequence shown here is derived from an EMBL/GenBank/DDBJ whole genome shotgun (WGS) entry which is preliminary data.</text>
</comment>
<feature type="region of interest" description="Disordered" evidence="1">
    <location>
        <begin position="1"/>
        <end position="48"/>
    </location>
</feature>
<feature type="compositionally biased region" description="Basic and acidic residues" evidence="1">
    <location>
        <begin position="18"/>
        <end position="35"/>
    </location>
</feature>
<accession>A0A7W7DJL7</accession>
<evidence type="ECO:0000313" key="3">
    <source>
        <dbReference type="Proteomes" id="UP000565089"/>
    </source>
</evidence>
<proteinExistence type="predicted"/>
<name>A0A7W7DJL7_9ACTN</name>
<organism evidence="2 3">
    <name type="scientific">Streptomyces luteogriseus</name>
    <dbReference type="NCBI Taxonomy" id="68233"/>
    <lineage>
        <taxon>Bacteria</taxon>
        <taxon>Bacillati</taxon>
        <taxon>Actinomycetota</taxon>
        <taxon>Actinomycetes</taxon>
        <taxon>Kitasatosporales</taxon>
        <taxon>Streptomycetaceae</taxon>
        <taxon>Streptomyces</taxon>
    </lineage>
</organism>
<protein>
    <submittedName>
        <fullName evidence="2">Uncharacterized protein</fullName>
    </submittedName>
</protein>
<feature type="region of interest" description="Disordered" evidence="1">
    <location>
        <begin position="68"/>
        <end position="96"/>
    </location>
</feature>
<keyword evidence="3" id="KW-1185">Reference proteome</keyword>
<sequence>MAGGGRPDGRRSAAPTRDSGRELHGETGDRSERLRVPPAGGTLVVTPGLPDEDVIPSLLTAFDVLGTDGAGDQVNGAQRAGHLPTRARPGRSAAVL</sequence>
<gene>
    <name evidence="2" type="ORF">BJ965_001911</name>
</gene>
<dbReference type="EMBL" id="JACHMS010000001">
    <property type="protein sequence ID" value="MBB4712029.1"/>
    <property type="molecule type" value="Genomic_DNA"/>
</dbReference>
<dbReference type="AlphaFoldDB" id="A0A7W7DJL7"/>
<evidence type="ECO:0000313" key="2">
    <source>
        <dbReference type="EMBL" id="MBB4712029.1"/>
    </source>
</evidence>
<reference evidence="2 3" key="1">
    <citation type="submission" date="2020-08" db="EMBL/GenBank/DDBJ databases">
        <title>Sequencing the genomes of 1000 actinobacteria strains.</title>
        <authorList>
            <person name="Klenk H.-P."/>
        </authorList>
    </citation>
    <scope>NUCLEOTIDE SEQUENCE [LARGE SCALE GENOMIC DNA]</scope>
    <source>
        <strain evidence="2 3">DSM 40483</strain>
    </source>
</reference>
<evidence type="ECO:0000256" key="1">
    <source>
        <dbReference type="SAM" id="MobiDB-lite"/>
    </source>
</evidence>
<dbReference type="Proteomes" id="UP000565089">
    <property type="component" value="Unassembled WGS sequence"/>
</dbReference>